<evidence type="ECO:0000256" key="3">
    <source>
        <dbReference type="ARBA" id="ARBA00022692"/>
    </source>
</evidence>
<feature type="transmembrane region" description="Helical" evidence="7">
    <location>
        <begin position="1032"/>
        <end position="1052"/>
    </location>
</feature>
<dbReference type="GO" id="GO:0016020">
    <property type="term" value="C:membrane"/>
    <property type="evidence" value="ECO:0007669"/>
    <property type="project" value="UniProtKB-SubCell"/>
</dbReference>
<dbReference type="Proteomes" id="UP000327013">
    <property type="component" value="Unassembled WGS sequence"/>
</dbReference>
<feature type="transmembrane region" description="Helical" evidence="7">
    <location>
        <begin position="1003"/>
        <end position="1020"/>
    </location>
</feature>
<proteinExistence type="predicted"/>
<feature type="transmembrane region" description="Helical" evidence="7">
    <location>
        <begin position="1246"/>
        <end position="1271"/>
    </location>
</feature>
<keyword evidence="2" id="KW-0813">Transport</keyword>
<dbReference type="PANTHER" id="PTHR45649:SF29">
    <property type="entry name" value="AMINO ACID TRANSPORTER (EUROFUNG)"/>
    <property type="match status" value="1"/>
</dbReference>
<evidence type="ECO:0000256" key="6">
    <source>
        <dbReference type="SAM" id="MobiDB-lite"/>
    </source>
</evidence>
<feature type="transmembrane region" description="Helical" evidence="7">
    <location>
        <begin position="915"/>
        <end position="932"/>
    </location>
</feature>
<feature type="transmembrane region" description="Helical" evidence="7">
    <location>
        <begin position="1221"/>
        <end position="1240"/>
    </location>
</feature>
<feature type="compositionally biased region" description="Basic and acidic residues" evidence="6">
    <location>
        <begin position="614"/>
        <end position="630"/>
    </location>
</feature>
<comment type="caution">
    <text evidence="9">The sequence shown here is derived from an EMBL/GenBank/DDBJ whole genome shotgun (WGS) entry which is preliminary data.</text>
</comment>
<comment type="subcellular location">
    <subcellularLocation>
        <location evidence="1">Membrane</location>
        <topology evidence="1">Multi-pass membrane protein</topology>
    </subcellularLocation>
</comment>
<feature type="domain" description="PD-(D/E)XK nuclease-like" evidence="8">
    <location>
        <begin position="447"/>
        <end position="701"/>
    </location>
</feature>
<feature type="transmembrane region" description="Helical" evidence="7">
    <location>
        <begin position="944"/>
        <end position="963"/>
    </location>
</feature>
<dbReference type="PANTHER" id="PTHR45649">
    <property type="entry name" value="AMINO-ACID PERMEASE BAT1"/>
    <property type="match status" value="1"/>
</dbReference>
<dbReference type="Pfam" id="PF20516">
    <property type="entry name" value="PDDEXK_12"/>
    <property type="match status" value="1"/>
</dbReference>
<feature type="region of interest" description="Disordered" evidence="6">
    <location>
        <begin position="240"/>
        <end position="375"/>
    </location>
</feature>
<dbReference type="OrthoDB" id="3257095at2759"/>
<feature type="transmembrane region" description="Helical" evidence="7">
    <location>
        <begin position="1330"/>
        <end position="1347"/>
    </location>
</feature>
<feature type="transmembrane region" description="Helical" evidence="7">
    <location>
        <begin position="1079"/>
        <end position="1099"/>
    </location>
</feature>
<name>A0A5N6KX34_9ROSI</name>
<dbReference type="Gene3D" id="1.20.1740.10">
    <property type="entry name" value="Amino acid/polyamine transporter I"/>
    <property type="match status" value="1"/>
</dbReference>
<keyword evidence="4 7" id="KW-1133">Transmembrane helix</keyword>
<feature type="transmembrane region" description="Helical" evidence="7">
    <location>
        <begin position="1283"/>
        <end position="1310"/>
    </location>
</feature>
<evidence type="ECO:0000256" key="4">
    <source>
        <dbReference type="ARBA" id="ARBA00022989"/>
    </source>
</evidence>
<organism evidence="9 10">
    <name type="scientific">Carpinus fangiana</name>
    <dbReference type="NCBI Taxonomy" id="176857"/>
    <lineage>
        <taxon>Eukaryota</taxon>
        <taxon>Viridiplantae</taxon>
        <taxon>Streptophyta</taxon>
        <taxon>Embryophyta</taxon>
        <taxon>Tracheophyta</taxon>
        <taxon>Spermatophyta</taxon>
        <taxon>Magnoliopsida</taxon>
        <taxon>eudicotyledons</taxon>
        <taxon>Gunneridae</taxon>
        <taxon>Pentapetalae</taxon>
        <taxon>rosids</taxon>
        <taxon>fabids</taxon>
        <taxon>Fagales</taxon>
        <taxon>Betulaceae</taxon>
        <taxon>Carpinus</taxon>
    </lineage>
</organism>
<accession>A0A5N6KX34</accession>
<dbReference type="EMBL" id="VIBQ01000016">
    <property type="protein sequence ID" value="KAB8356533.1"/>
    <property type="molecule type" value="Genomic_DNA"/>
</dbReference>
<feature type="transmembrane region" description="Helical" evidence="7">
    <location>
        <begin position="1120"/>
        <end position="1143"/>
    </location>
</feature>
<feature type="compositionally biased region" description="Polar residues" evidence="6">
    <location>
        <begin position="364"/>
        <end position="375"/>
    </location>
</feature>
<keyword evidence="5 7" id="KW-0472">Membrane</keyword>
<feature type="transmembrane region" description="Helical" evidence="7">
    <location>
        <begin position="878"/>
        <end position="903"/>
    </location>
</feature>
<feature type="compositionally biased region" description="Basic and acidic residues" evidence="6">
    <location>
        <begin position="346"/>
        <end position="356"/>
    </location>
</feature>
<reference evidence="9 10" key="1">
    <citation type="submission" date="2019-06" db="EMBL/GenBank/DDBJ databases">
        <title>A chromosomal-level reference genome of Carpinus fangiana (Coryloideae, Betulaceae).</title>
        <authorList>
            <person name="Yang X."/>
            <person name="Wang Z."/>
            <person name="Zhang L."/>
            <person name="Hao G."/>
            <person name="Liu J."/>
            <person name="Yang Y."/>
        </authorList>
    </citation>
    <scope>NUCLEOTIDE SEQUENCE [LARGE SCALE GENOMIC DNA]</scope>
    <source>
        <strain evidence="9">Cfa_2016G</strain>
        <tissue evidence="9">Leaf</tissue>
    </source>
</reference>
<feature type="region of interest" description="Disordered" evidence="6">
    <location>
        <begin position="1"/>
        <end position="22"/>
    </location>
</feature>
<feature type="compositionally biased region" description="Polar residues" evidence="6">
    <location>
        <begin position="285"/>
        <end position="296"/>
    </location>
</feature>
<evidence type="ECO:0000256" key="2">
    <source>
        <dbReference type="ARBA" id="ARBA00022448"/>
    </source>
</evidence>
<evidence type="ECO:0000256" key="5">
    <source>
        <dbReference type="ARBA" id="ARBA00023136"/>
    </source>
</evidence>
<evidence type="ECO:0000256" key="7">
    <source>
        <dbReference type="SAM" id="Phobius"/>
    </source>
</evidence>
<feature type="region of interest" description="Disordered" evidence="6">
    <location>
        <begin position="614"/>
        <end position="639"/>
    </location>
</feature>
<sequence>MGLVNTLPTRARKKVSSPPPSSRFGQLRCGGAHTCLHQVFYHKHRSKLYDCSCDSHKSGEVAFTSFKDYLKRSLSGVADGGVSALRRKDTAYRATWARQATDENMSMLSNQNYLLRVMSCVLENLLMSRPAAAYRRRPSSPRPSRDACQVQSLSGWVVSGCLVASAHLRSFMTNPSHIAAVDVPSAAVAAGRVFLALDKLFAVAPTLTLTKNVPPCTCAVCPNSFDVEVTMGYSKTDILDWRRQSQSVSSDPPPKRPRLNDPTSHSRLSPRQTRSKTANHLRIMQNPSPISKTLSSPGMDDRSPSTPASRGRGRRRGSVAPMQPAIRPDGAANKEASRATSKRRRTDSELPSRLDDSVDPPPTLTSSAKNNLHQDPSQLLGLSIPIRRHIVLSAQWYSSHSDIPQIVFDILQLLADPRHRMCYISQTQQNLYASDIVLARSFPVSVDSSETRLSFGSSPPLETLDDIIGNSLDLTEHTGNEVGWNCWVQARVLEVARRGSTHRRILKNINVPQHYDSSKEISASVASRVDFVYALTSTELDRAFRWLRPIEASGSSKRSYNHSTYNALCNAPISISIETKAGIDGSRARSQICIWAAAQFEKLNQLARIKAQEVAKHKDKAENRSNRETTGESEGTTTNATEDCFELPALPLLVVTGPIWTLLIASRTGQDEMIGATNARDGLLQLIAVLQALLHWSVTVHYEWFVKYAMPEKPHSLEGTALLVLRLDMISHARHWLLADAANLLLPRWLIRATNSCVQYRRQSRYATRGNCTARGLPGDLSSLSQPANCHDLPLRSLSVCSCWSCSPILTHSATMDDRKASAVSAVYRRTSVNAEPVTTILKQGEIVFDPENPDHVWDSDEEVLAALGYRPEFKREFSLFTTFSVSFAVLGLLPSFATTLFYGMGYAGTAGMTWGWLVAMVGIQCVALGMAEICSAMPTSGGLYYAAAVLAPPGWGPLAAWITGWSNWLGQITGAPSVNYGTASMTLAAASIMNPDYVPQNYQVFLLTTLLMLVHMCISSMPTKWVANFNAYGSTFNMIALIVVIVLIPAATNRESQGLPRFTSSAEVWGTIYKGTDWPAGVGVLMSFLGIIWTLSGYDSPFHLSEECSNANIASPRAIVMTASVGGTFGWFLQLVVAYTVIDITSALESDLGQPFAAYLQQVISQKLTIFILAITIIAGFSMGQGCMVAASRVTFAYARDDCFPLSRLWKQVNPITKTPVNAVLLNTGIGICLLLLIFGGPLTIGSMFSIGAIAQYIAFTIPIFIRLFLVGNRFRPGPWNLGSLSLPIGSVACAFVILMTPIMCFPAYRASGYSEDFGPLTAQTMNWTSVVYGGPMLGVLIWWYIDAHKWFNGPKINLSHMMVAGRDIAGLDGIPVEEDRYPTGSSDGSLNGENKVVVKANKVEY</sequence>
<keyword evidence="3 7" id="KW-0812">Transmembrane</keyword>
<keyword evidence="10" id="KW-1185">Reference proteome</keyword>
<feature type="transmembrane region" description="Helical" evidence="7">
    <location>
        <begin position="1171"/>
        <end position="1200"/>
    </location>
</feature>
<protein>
    <recommendedName>
        <fullName evidence="8">PD-(D/E)XK nuclease-like domain-containing protein</fullName>
    </recommendedName>
</protein>
<gene>
    <name evidence="9" type="ORF">FH972_024116</name>
</gene>
<dbReference type="GO" id="GO:0022857">
    <property type="term" value="F:transmembrane transporter activity"/>
    <property type="evidence" value="ECO:0007669"/>
    <property type="project" value="InterPro"/>
</dbReference>
<feature type="compositionally biased region" description="Polar residues" evidence="6">
    <location>
        <begin position="261"/>
        <end position="272"/>
    </location>
</feature>
<evidence type="ECO:0000313" key="10">
    <source>
        <dbReference type="Proteomes" id="UP000327013"/>
    </source>
</evidence>
<dbReference type="FunFam" id="1.20.1740.10:FF:000046">
    <property type="entry name" value="Amino-acid permease, putative"/>
    <property type="match status" value="1"/>
</dbReference>
<evidence type="ECO:0000256" key="1">
    <source>
        <dbReference type="ARBA" id="ARBA00004141"/>
    </source>
</evidence>
<dbReference type="InterPro" id="IPR046797">
    <property type="entry name" value="PDDEXK_12"/>
</dbReference>
<dbReference type="InterPro" id="IPR002293">
    <property type="entry name" value="AA/rel_permease1"/>
</dbReference>
<evidence type="ECO:0000259" key="8">
    <source>
        <dbReference type="Pfam" id="PF20516"/>
    </source>
</evidence>
<dbReference type="Pfam" id="PF13520">
    <property type="entry name" value="AA_permease_2"/>
    <property type="match status" value="1"/>
</dbReference>
<evidence type="ECO:0000313" key="9">
    <source>
        <dbReference type="EMBL" id="KAB8356533.1"/>
    </source>
</evidence>